<keyword evidence="3" id="KW-1185">Reference proteome</keyword>
<keyword evidence="1" id="KW-0812">Transmembrane</keyword>
<reference evidence="2 3" key="1">
    <citation type="submission" date="2016-10" db="EMBL/GenBank/DDBJ databases">
        <authorList>
            <person name="de Groot N.N."/>
        </authorList>
    </citation>
    <scope>NUCLEOTIDE SEQUENCE [LARGE SCALE GENOMIC DNA]</scope>
    <source>
        <strain evidence="2 3">DSM 43941</strain>
    </source>
</reference>
<feature type="transmembrane region" description="Helical" evidence="1">
    <location>
        <begin position="62"/>
        <end position="83"/>
    </location>
</feature>
<evidence type="ECO:0000313" key="3">
    <source>
        <dbReference type="Proteomes" id="UP000198688"/>
    </source>
</evidence>
<protein>
    <submittedName>
        <fullName evidence="2">Uncharacterized protein</fullName>
    </submittedName>
</protein>
<accession>A0A1H1Y1U2</accession>
<sequence>MRWPVTEPSKFRLARWVPLAAAVAVGAAGLAAVAVARRREPAVAEAPLTPPSPRPGTETPSPLRFRAILVAMTLGVLAVWTFAIHTNAMAEVACVEAREHLDSRDNSWQTAYRYVGGLSSTIEATGSYEVAIACAYRR</sequence>
<name>A0A1H1Y1U2_9ACTN</name>
<proteinExistence type="predicted"/>
<dbReference type="EMBL" id="LT629758">
    <property type="protein sequence ID" value="SDT15159.1"/>
    <property type="molecule type" value="Genomic_DNA"/>
</dbReference>
<dbReference type="AlphaFoldDB" id="A0A1H1Y1U2"/>
<gene>
    <name evidence="2" type="ORF">SAMN04489716_2665</name>
</gene>
<dbReference type="Proteomes" id="UP000198688">
    <property type="component" value="Chromosome I"/>
</dbReference>
<evidence type="ECO:0000313" key="2">
    <source>
        <dbReference type="EMBL" id="SDT15159.1"/>
    </source>
</evidence>
<keyword evidence="1" id="KW-1133">Transmembrane helix</keyword>
<dbReference type="STRING" id="113562.SAMN04489716_2665"/>
<evidence type="ECO:0000256" key="1">
    <source>
        <dbReference type="SAM" id="Phobius"/>
    </source>
</evidence>
<organism evidence="2 3">
    <name type="scientific">Actinoplanes derwentensis</name>
    <dbReference type="NCBI Taxonomy" id="113562"/>
    <lineage>
        <taxon>Bacteria</taxon>
        <taxon>Bacillati</taxon>
        <taxon>Actinomycetota</taxon>
        <taxon>Actinomycetes</taxon>
        <taxon>Micromonosporales</taxon>
        <taxon>Micromonosporaceae</taxon>
        <taxon>Actinoplanes</taxon>
    </lineage>
</organism>
<keyword evidence="1" id="KW-0472">Membrane</keyword>